<dbReference type="InterPro" id="IPR056196">
    <property type="entry name" value="Mmc1_C"/>
</dbReference>
<evidence type="ECO:0000313" key="4">
    <source>
        <dbReference type="Proteomes" id="UP000215127"/>
    </source>
</evidence>
<protein>
    <recommendedName>
        <fullName evidence="2">Mmc1 C-terminal domain-containing protein</fullName>
    </recommendedName>
</protein>
<gene>
    <name evidence="3" type="ORF">ZT3D7_G8793</name>
</gene>
<feature type="region of interest" description="Disordered" evidence="1">
    <location>
        <begin position="500"/>
        <end position="539"/>
    </location>
</feature>
<dbReference type="STRING" id="1276538.A0A1X7S1X4"/>
<feature type="domain" description="Mmc1 C-terminal" evidence="2">
    <location>
        <begin position="415"/>
        <end position="659"/>
    </location>
</feature>
<evidence type="ECO:0000256" key="1">
    <source>
        <dbReference type="SAM" id="MobiDB-lite"/>
    </source>
</evidence>
<dbReference type="PANTHER" id="PTHR38644:SF1">
    <property type="entry name" value="EXPRESSED PROTEIN"/>
    <property type="match status" value="1"/>
</dbReference>
<evidence type="ECO:0000313" key="3">
    <source>
        <dbReference type="EMBL" id="SMQ53639.1"/>
    </source>
</evidence>
<sequence length="710" mass="76911">MPSFGPRIGSSALRSAVRPYVCPSCLVQTAAARKQQHRQLSNRNTTSSPSTHTSRALQSSRRRASELRARTRQPNTPRHFSHATPKLLPSGKAALASRSAINAPSTVPTELRDLHQQLSLLEEKASSYVDLSRLKLALRSLESEDPIVRIAFVGLGEKGYQAARKLVRILCADALGEEAEWERNLLQANKDGGSLLLRYGEDNGQLGARSGAVEEMQIPSLFLKKWNLEILINGLNPAATTGSEESGLEDSLLVPTLTIPGAGRVGFVRFPVHKTVVVAEGVSGALELGRLPSFGDGTMVHAALNLPLRLTAAVEDASTMDIDLADHALALFRASNSNGAQFSSEWQASRVGSVSSWIAAAADPSKGTNGVKSAVGDLVSGVLARTTDSISAAESIARSLSTSLTVPEMRRADLQQAITAWSEKSHRDLQYNLAHALLSPTWRRTVWWRLFWRIDEVSISASDVMIRGWLVEAEQNLAWLSGRVIEAGLATAAELKADSENSAERLTELPEEGLRAETDGFKSQRVPPEEKAAETSTGLGAAVLKRPPPVFIPISAQDGRNAIFDPPWPQTIHLAREQTLYRAVPALHRKAQVLMLSSLSTIGGSGALGAWLWVASGGTMIYEAGAVAALGLVWGLRRLQGKWSQERNVFVNTVVENGRTVLADVEARLRRLVETGGRVNVKEDETKEWNAARQGVRSVEQAMAKLETHK</sequence>
<dbReference type="Pfam" id="PF23867">
    <property type="entry name" value="Mmc1_N"/>
    <property type="match status" value="1"/>
</dbReference>
<name>A0A1X7S1X4_ZYMT9</name>
<dbReference type="EMBL" id="LT853699">
    <property type="protein sequence ID" value="SMQ53639.1"/>
    <property type="molecule type" value="Genomic_DNA"/>
</dbReference>
<dbReference type="AlphaFoldDB" id="A0A1X7S1X4"/>
<dbReference type="PANTHER" id="PTHR38644">
    <property type="entry name" value="EXPRESSED PROTEIN"/>
    <property type="match status" value="1"/>
</dbReference>
<proteinExistence type="predicted"/>
<evidence type="ECO:0000259" key="2">
    <source>
        <dbReference type="Pfam" id="PF23868"/>
    </source>
</evidence>
<keyword evidence="4" id="KW-1185">Reference proteome</keyword>
<dbReference type="Pfam" id="PF23868">
    <property type="entry name" value="Mmc1_C"/>
    <property type="match status" value="1"/>
</dbReference>
<feature type="compositionally biased region" description="Basic and acidic residues" evidence="1">
    <location>
        <begin position="500"/>
        <end position="533"/>
    </location>
</feature>
<dbReference type="Proteomes" id="UP000215127">
    <property type="component" value="Chromosome 8"/>
</dbReference>
<organism evidence="3 4">
    <name type="scientific">Zymoseptoria tritici (strain ST99CH_3D7)</name>
    <dbReference type="NCBI Taxonomy" id="1276538"/>
    <lineage>
        <taxon>Eukaryota</taxon>
        <taxon>Fungi</taxon>
        <taxon>Dikarya</taxon>
        <taxon>Ascomycota</taxon>
        <taxon>Pezizomycotina</taxon>
        <taxon>Dothideomycetes</taxon>
        <taxon>Dothideomycetidae</taxon>
        <taxon>Mycosphaerellales</taxon>
        <taxon>Mycosphaerellaceae</taxon>
        <taxon>Zymoseptoria</taxon>
    </lineage>
</organism>
<feature type="compositionally biased region" description="Polar residues" evidence="1">
    <location>
        <begin position="38"/>
        <end position="52"/>
    </location>
</feature>
<feature type="region of interest" description="Disordered" evidence="1">
    <location>
        <begin position="34"/>
        <end position="87"/>
    </location>
</feature>
<accession>A0A1X7S1X4</accession>
<reference evidence="3 4" key="1">
    <citation type="submission" date="2016-06" db="EMBL/GenBank/DDBJ databases">
        <authorList>
            <person name="Kjaerup R.B."/>
            <person name="Dalgaard T.S."/>
            <person name="Juul-Madsen H.R."/>
        </authorList>
    </citation>
    <scope>NUCLEOTIDE SEQUENCE [LARGE SCALE GENOMIC DNA]</scope>
</reference>